<accession>A0A2S8IY28</accession>
<keyword evidence="2" id="KW-0812">Transmembrane</keyword>
<reference evidence="3 4" key="1">
    <citation type="submission" date="2018-02" db="EMBL/GenBank/DDBJ databases">
        <title>Draft genome sequencing of Burkholderia cepacia Y14-15.</title>
        <authorList>
            <person name="Zheng B.-X."/>
        </authorList>
    </citation>
    <scope>NUCLEOTIDE SEQUENCE [LARGE SCALE GENOMIC DNA]</scope>
    <source>
        <strain evidence="3 4">Y14-15</strain>
    </source>
</reference>
<dbReference type="AlphaFoldDB" id="A0A2S8IY28"/>
<gene>
    <name evidence="3" type="ORF">C5615_09690</name>
</gene>
<sequence length="61" mass="6603">MNDMVIYGVAAVAVVVILGAMVRNVFLRNQKVEVIPQYDPNGPNTGTYDPNNPDGELVKGK</sequence>
<name>A0A2S8IY28_BURCE</name>
<evidence type="ECO:0000313" key="4">
    <source>
        <dbReference type="Proteomes" id="UP000238206"/>
    </source>
</evidence>
<dbReference type="Proteomes" id="UP000238206">
    <property type="component" value="Unassembled WGS sequence"/>
</dbReference>
<protein>
    <submittedName>
        <fullName evidence="3">Uncharacterized protein</fullName>
    </submittedName>
</protein>
<evidence type="ECO:0000256" key="1">
    <source>
        <dbReference type="SAM" id="MobiDB-lite"/>
    </source>
</evidence>
<dbReference type="RefSeq" id="WP_105390505.1">
    <property type="nucleotide sequence ID" value="NZ_PUIQ01000009.1"/>
</dbReference>
<evidence type="ECO:0000313" key="3">
    <source>
        <dbReference type="EMBL" id="PQP19704.1"/>
    </source>
</evidence>
<organism evidence="3 4">
    <name type="scientific">Burkholderia cepacia</name>
    <name type="common">Pseudomonas cepacia</name>
    <dbReference type="NCBI Taxonomy" id="292"/>
    <lineage>
        <taxon>Bacteria</taxon>
        <taxon>Pseudomonadati</taxon>
        <taxon>Pseudomonadota</taxon>
        <taxon>Betaproteobacteria</taxon>
        <taxon>Burkholderiales</taxon>
        <taxon>Burkholderiaceae</taxon>
        <taxon>Burkholderia</taxon>
        <taxon>Burkholderia cepacia complex</taxon>
    </lineage>
</organism>
<feature type="transmembrane region" description="Helical" evidence="2">
    <location>
        <begin position="6"/>
        <end position="26"/>
    </location>
</feature>
<dbReference type="EMBL" id="PUIQ01000009">
    <property type="protein sequence ID" value="PQP19704.1"/>
    <property type="molecule type" value="Genomic_DNA"/>
</dbReference>
<proteinExistence type="predicted"/>
<keyword evidence="2" id="KW-0472">Membrane</keyword>
<feature type="region of interest" description="Disordered" evidence="1">
    <location>
        <begin position="37"/>
        <end position="61"/>
    </location>
</feature>
<keyword evidence="2" id="KW-1133">Transmembrane helix</keyword>
<comment type="caution">
    <text evidence="3">The sequence shown here is derived from an EMBL/GenBank/DDBJ whole genome shotgun (WGS) entry which is preliminary data.</text>
</comment>
<evidence type="ECO:0000256" key="2">
    <source>
        <dbReference type="SAM" id="Phobius"/>
    </source>
</evidence>